<evidence type="ECO:0000256" key="5">
    <source>
        <dbReference type="ARBA" id="ARBA00022741"/>
    </source>
</evidence>
<dbReference type="GO" id="GO:0016887">
    <property type="term" value="F:ATP hydrolysis activity"/>
    <property type="evidence" value="ECO:0007669"/>
    <property type="project" value="InterPro"/>
</dbReference>
<reference evidence="10" key="1">
    <citation type="submission" date="2022-08" db="EMBL/GenBank/DDBJ databases">
        <authorList>
            <person name="Marques A."/>
        </authorList>
    </citation>
    <scope>NUCLEOTIDE SEQUENCE</scope>
    <source>
        <strain evidence="10">RhyPub2mFocal</strain>
        <tissue evidence="10">Leaves</tissue>
    </source>
</reference>
<keyword evidence="3" id="KW-0813">Transport</keyword>
<evidence type="ECO:0000256" key="3">
    <source>
        <dbReference type="ARBA" id="ARBA00022448"/>
    </source>
</evidence>
<dbReference type="FunFam" id="3.40.50.300:FF:000665">
    <property type="entry name" value="ABC transporter A family member 2"/>
    <property type="match status" value="1"/>
</dbReference>
<accession>A0AAV8H0X4</accession>
<dbReference type="GO" id="GO:0005524">
    <property type="term" value="F:ATP binding"/>
    <property type="evidence" value="ECO:0007669"/>
    <property type="project" value="UniProtKB-KW"/>
</dbReference>
<evidence type="ECO:0000313" key="11">
    <source>
        <dbReference type="Proteomes" id="UP001140206"/>
    </source>
</evidence>
<dbReference type="Pfam" id="PF00005">
    <property type="entry name" value="ABC_tran"/>
    <property type="match status" value="1"/>
</dbReference>
<keyword evidence="5" id="KW-0547">Nucleotide-binding</keyword>
<feature type="domain" description="ABC transporter" evidence="9">
    <location>
        <begin position="18"/>
        <end position="271"/>
    </location>
</feature>
<evidence type="ECO:0000256" key="8">
    <source>
        <dbReference type="ARBA" id="ARBA00023136"/>
    </source>
</evidence>
<dbReference type="SUPFAM" id="SSF52540">
    <property type="entry name" value="P-loop containing nucleoside triphosphate hydrolases"/>
    <property type="match status" value="1"/>
</dbReference>
<dbReference type="InterPro" id="IPR003593">
    <property type="entry name" value="AAA+_ATPase"/>
</dbReference>
<name>A0AAV8H0X4_9POAL</name>
<dbReference type="GO" id="GO:0016020">
    <property type="term" value="C:membrane"/>
    <property type="evidence" value="ECO:0007669"/>
    <property type="project" value="UniProtKB-SubCell"/>
</dbReference>
<keyword evidence="8" id="KW-0472">Membrane</keyword>
<dbReference type="SMART" id="SM00382">
    <property type="entry name" value="AAA"/>
    <property type="match status" value="1"/>
</dbReference>
<comment type="subcellular location">
    <subcellularLocation>
        <location evidence="1">Membrane</location>
        <topology evidence="1">Multi-pass membrane protein</topology>
    </subcellularLocation>
</comment>
<evidence type="ECO:0000256" key="1">
    <source>
        <dbReference type="ARBA" id="ARBA00004141"/>
    </source>
</evidence>
<dbReference type="InterPro" id="IPR056788">
    <property type="entry name" value="ABCA2/9/11_C"/>
</dbReference>
<evidence type="ECO:0000313" key="10">
    <source>
        <dbReference type="EMBL" id="KAJ4809126.1"/>
    </source>
</evidence>
<comment type="similarity">
    <text evidence="2">Belongs to the ABC transporter superfamily. ABCA family. CPR flippase (TC 3.A.1.211) subfamily.</text>
</comment>
<evidence type="ECO:0000256" key="6">
    <source>
        <dbReference type="ARBA" id="ARBA00022840"/>
    </source>
</evidence>
<dbReference type="InterPro" id="IPR026082">
    <property type="entry name" value="ABCA"/>
</dbReference>
<dbReference type="Pfam" id="PF25158">
    <property type="entry name" value="ABCA11_C"/>
    <property type="match status" value="1"/>
</dbReference>
<organism evidence="10 11">
    <name type="scientific">Rhynchospora pubera</name>
    <dbReference type="NCBI Taxonomy" id="906938"/>
    <lineage>
        <taxon>Eukaryota</taxon>
        <taxon>Viridiplantae</taxon>
        <taxon>Streptophyta</taxon>
        <taxon>Embryophyta</taxon>
        <taxon>Tracheophyta</taxon>
        <taxon>Spermatophyta</taxon>
        <taxon>Magnoliopsida</taxon>
        <taxon>Liliopsida</taxon>
        <taxon>Poales</taxon>
        <taxon>Cyperaceae</taxon>
        <taxon>Cyperoideae</taxon>
        <taxon>Rhynchosporeae</taxon>
        <taxon>Rhynchospora</taxon>
    </lineage>
</organism>
<protein>
    <submittedName>
        <fullName evidence="10">ABC transporter A family member 2</fullName>
    </submittedName>
</protein>
<gene>
    <name evidence="10" type="ORF">LUZ62_021692</name>
</gene>
<dbReference type="GO" id="GO:0005319">
    <property type="term" value="F:lipid transporter activity"/>
    <property type="evidence" value="ECO:0007669"/>
    <property type="project" value="TreeGrafter"/>
</dbReference>
<keyword evidence="7" id="KW-1133">Transmembrane helix</keyword>
<dbReference type="InterPro" id="IPR003439">
    <property type="entry name" value="ABC_transporter-like_ATP-bd"/>
</dbReference>
<dbReference type="GO" id="GO:0140359">
    <property type="term" value="F:ABC-type transporter activity"/>
    <property type="evidence" value="ECO:0007669"/>
    <property type="project" value="InterPro"/>
</dbReference>
<dbReference type="PANTHER" id="PTHR19229:SF205">
    <property type="entry name" value="ABC TRANSPORTER A FAMILY MEMBER 1-RELATED"/>
    <property type="match status" value="1"/>
</dbReference>
<dbReference type="CDD" id="cd03263">
    <property type="entry name" value="ABC_subfamily_A"/>
    <property type="match status" value="1"/>
</dbReference>
<dbReference type="Proteomes" id="UP001140206">
    <property type="component" value="Chromosome 1"/>
</dbReference>
<keyword evidence="6" id="KW-0067">ATP-binding</keyword>
<evidence type="ECO:0000256" key="7">
    <source>
        <dbReference type="ARBA" id="ARBA00022989"/>
    </source>
</evidence>
<dbReference type="AlphaFoldDB" id="A0AAV8H0X4"/>
<dbReference type="PROSITE" id="PS50893">
    <property type="entry name" value="ABC_TRANSPORTER_2"/>
    <property type="match status" value="1"/>
</dbReference>
<dbReference type="PANTHER" id="PTHR19229">
    <property type="entry name" value="ATP-BINDING CASSETTE TRANSPORTER SUBFAMILY A ABCA"/>
    <property type="match status" value="1"/>
</dbReference>
<keyword evidence="11" id="KW-1185">Reference proteome</keyword>
<keyword evidence="4" id="KW-0812">Transmembrane</keyword>
<proteinExistence type="inferred from homology"/>
<evidence type="ECO:0000259" key="9">
    <source>
        <dbReference type="PROSITE" id="PS50893"/>
    </source>
</evidence>
<comment type="caution">
    <text evidence="10">The sequence shown here is derived from an EMBL/GenBank/DDBJ whole genome shotgun (WGS) entry which is preliminary data.</text>
</comment>
<dbReference type="EMBL" id="JAMFTS010000001">
    <property type="protein sequence ID" value="KAJ4809126.1"/>
    <property type="molecule type" value="Genomic_DNA"/>
</dbReference>
<evidence type="ECO:0000256" key="4">
    <source>
        <dbReference type="ARBA" id="ARBA00022692"/>
    </source>
</evidence>
<sequence>MMVKQQAEKGMTNEGVAVQVCGLIKTYPSTYTLGCSCVCCCCCLKVKRTAPYHAVKGLWLNLAKGQLFCLLGPNGAGKTTTISCLTGITPITGGDALVYGHSVASSVGMAKIRRLIGVCPQFDILWDALTGQEHLELFANIKGLPPSEIKSVAAKSLSEGKLKTATNVRVGNYSGGMKRHLSVAIALIGDPRLVFLDEPTTGMDPITRRHVWDIIEDAKKGRAIVLTTHSMEEADILGDRIAIMAKGKLRCIGTSIHLKSRFGAGYVCNINFSTTNGEPQTEPVKFFFYNHLDLKPTEESKTFLTFIIPHNKEPLLARFFAELQEREYEFGISDIQMGLTTLEEVFLNIAKQAELESSSAAQENLVVLHLTSGTSIQVSMGVRFVGIPGTESAEHPKGLMVEVFWKTDDAGTLCISHHSPEAPIPPNVELIKNESLIGDMPVGFTIDPNQILNANGR</sequence>
<evidence type="ECO:0000256" key="2">
    <source>
        <dbReference type="ARBA" id="ARBA00008526"/>
    </source>
</evidence>
<dbReference type="InterPro" id="IPR027417">
    <property type="entry name" value="P-loop_NTPase"/>
</dbReference>
<dbReference type="Gene3D" id="3.40.50.300">
    <property type="entry name" value="P-loop containing nucleotide triphosphate hydrolases"/>
    <property type="match status" value="1"/>
</dbReference>